<evidence type="ECO:0000256" key="13">
    <source>
        <dbReference type="ARBA" id="ARBA00023224"/>
    </source>
</evidence>
<dbReference type="GO" id="GO:0004930">
    <property type="term" value="F:G protein-coupled receptor activity"/>
    <property type="evidence" value="ECO:0007669"/>
    <property type="project" value="UniProtKB-KW"/>
</dbReference>
<evidence type="ECO:0000256" key="5">
    <source>
        <dbReference type="ARBA" id="ARBA00022692"/>
    </source>
</evidence>
<dbReference type="SMART" id="SM00303">
    <property type="entry name" value="GPS"/>
    <property type="match status" value="1"/>
</dbReference>
<feature type="region of interest" description="Disordered" evidence="17">
    <location>
        <begin position="116"/>
        <end position="137"/>
    </location>
</feature>
<reference evidence="21" key="1">
    <citation type="submission" date="2023-05" db="EMBL/GenBank/DDBJ databases">
        <title>High-quality long-read genome of Scophthalmus maximus.</title>
        <authorList>
            <person name="Lien S."/>
            <person name="Martinez P."/>
        </authorList>
    </citation>
    <scope>NUCLEOTIDE SEQUENCE [LARGE SCALE GENOMIC DNA]</scope>
</reference>
<feature type="compositionally biased region" description="Polar residues" evidence="17">
    <location>
        <begin position="305"/>
        <end position="322"/>
    </location>
</feature>
<dbReference type="PROSITE" id="PS50261">
    <property type="entry name" value="G_PROTEIN_RECEP_F2_4"/>
    <property type="match status" value="1"/>
</dbReference>
<feature type="transmembrane region" description="Helical" evidence="18">
    <location>
        <begin position="1078"/>
        <end position="1102"/>
    </location>
</feature>
<reference evidence="21" key="2">
    <citation type="submission" date="2025-08" db="UniProtKB">
        <authorList>
            <consortium name="Ensembl"/>
        </authorList>
    </citation>
    <scope>IDENTIFICATION</scope>
</reference>
<keyword evidence="9 18" id="KW-0472">Membrane</keyword>
<dbReference type="GeneTree" id="ENSGT00940000164851"/>
<comment type="similarity">
    <text evidence="2">Belongs to the G-protein coupled receptor 2 family. Adhesion G-protein coupled receptor (ADGR) subfamily.</text>
</comment>
<evidence type="ECO:0000256" key="7">
    <source>
        <dbReference type="ARBA" id="ARBA00022989"/>
    </source>
</evidence>
<evidence type="ECO:0000256" key="15">
    <source>
        <dbReference type="ARBA" id="ARBA00083924"/>
    </source>
</evidence>
<evidence type="ECO:0000256" key="12">
    <source>
        <dbReference type="ARBA" id="ARBA00023180"/>
    </source>
</evidence>
<feature type="compositionally biased region" description="Basic and acidic residues" evidence="17">
    <location>
        <begin position="1367"/>
        <end position="1378"/>
    </location>
</feature>
<evidence type="ECO:0000256" key="16">
    <source>
        <dbReference type="ARBA" id="ARBA00093560"/>
    </source>
</evidence>
<dbReference type="Gene3D" id="1.20.1070.10">
    <property type="entry name" value="Rhodopsin 7-helix transmembrane proteins"/>
    <property type="match status" value="1"/>
</dbReference>
<feature type="transmembrane region" description="Helical" evidence="18">
    <location>
        <begin position="1122"/>
        <end position="1144"/>
    </location>
</feature>
<evidence type="ECO:0000256" key="1">
    <source>
        <dbReference type="ARBA" id="ARBA00004424"/>
    </source>
</evidence>
<keyword evidence="4" id="KW-0597">Phosphoprotein</keyword>
<dbReference type="InterPro" id="IPR057244">
    <property type="entry name" value="GAIN_B"/>
</dbReference>
<dbReference type="InterPro" id="IPR017983">
    <property type="entry name" value="GPCR_2_secretin-like_CS"/>
</dbReference>
<keyword evidence="3" id="KW-1003">Cell membrane</keyword>
<accession>A0A8D3AKQ4</accession>
<evidence type="ECO:0000256" key="11">
    <source>
        <dbReference type="ARBA" id="ARBA00023170"/>
    </source>
</evidence>
<dbReference type="PANTHER" id="PTHR12011:SF264">
    <property type="entry name" value="ADHESION G-PROTEIN COUPLED RECEPTOR G2"/>
    <property type="match status" value="1"/>
</dbReference>
<dbReference type="Proteomes" id="UP000694558">
    <property type="component" value="Chromosome 4"/>
</dbReference>
<dbReference type="Gene3D" id="2.60.220.50">
    <property type="match status" value="1"/>
</dbReference>
<feature type="transmembrane region" description="Helical" evidence="18">
    <location>
        <begin position="1172"/>
        <end position="1201"/>
    </location>
</feature>
<evidence type="ECO:0000256" key="17">
    <source>
        <dbReference type="SAM" id="MobiDB-lite"/>
    </source>
</evidence>
<dbReference type="PRINTS" id="PR00249">
    <property type="entry name" value="GPCRSECRETIN"/>
</dbReference>
<dbReference type="GO" id="GO:0007189">
    <property type="term" value="P:adenylate cyclase-activating G protein-coupled receptor signaling pathway"/>
    <property type="evidence" value="ECO:0007669"/>
    <property type="project" value="TreeGrafter"/>
</dbReference>
<feature type="region of interest" description="Disordered" evidence="17">
    <location>
        <begin position="1300"/>
        <end position="1378"/>
    </location>
</feature>
<feature type="compositionally biased region" description="Low complexity" evidence="17">
    <location>
        <begin position="323"/>
        <end position="339"/>
    </location>
</feature>
<dbReference type="PROSITE" id="PS50221">
    <property type="entry name" value="GAIN_B"/>
    <property type="match status" value="1"/>
</dbReference>
<evidence type="ECO:0000256" key="18">
    <source>
        <dbReference type="SAM" id="Phobius"/>
    </source>
</evidence>
<evidence type="ECO:0000256" key="10">
    <source>
        <dbReference type="ARBA" id="ARBA00023157"/>
    </source>
</evidence>
<keyword evidence="12" id="KW-0325">Glycoprotein</keyword>
<protein>
    <recommendedName>
        <fullName evidence="14">Adhesion G-protein coupled receptor G2</fullName>
    </recommendedName>
    <alternativeName>
        <fullName evidence="15">G-protein coupled receptor 64</fullName>
    </alternativeName>
</protein>
<sequence>MPHGDEDKVMEASRIYTCGSLFRQMFTASVRMKRTGPRVRHLHWWQILLVLLAAPSSCIDTSAALSLPTPPLNTSALYYHVYVTVDVTGPPKTEPEIQHWVSQVFGNNLENCLSPSPTETITSLPKTSSASTSDGTTLMTTATTATTTLQSNWTTAAAATTLQSNRTTAAATTTLQSNGTTTAAATTLQSNRTTAAAATTLQSNRTTAAAATTLQSNRTTAAAATTLQSNRTTAAAATTLKNNRTTGAAATTLQSNRTTAAAPTTLQSNGTTAAAPITLQSNGTTAAAAITLQSNRTTAAAATRLQSNRTTAAAATRLQSNRTDTATTTQSTTGALTQSNSPPPTVPDNSTVPSKKVPSGNEDFRGSNKKRVAREISASVTSASELNATNGLIQGIEVSCDRKTEINHTQCVVLLQLTQTVPPCCILRTLCAASKASRDIHVVGNSADIIGRLDDCSSTLQEKGSCTYEGPASSSCEVSGAAYVQSHTNLTNCSQDVEKKNCSCSAYCNRTDAYYTFEMSVQVPQMNASYVLSLISKIKAPICSPSTNISCPLSTVASEYKDVNVTCTITATNRQSCRVILGFAREVPICNVSAAVISVFQSDERIHFNGLVMRAAICGNSNESGKPMTSAFTWYKSNLTPAEFCTTTETPNIFPCRNGSNVAVELDEQCILTLFTTASPNVTTMQPNASSTTASVNVTSSPLNTTAEPLNATTTGANVTVTATVNATTTSATAEGQANALLELTRDVSKLNSSQVDQLVSQLENLLSGPNVSLALGNTSVQIVSNLLDASSETLANSASRIVGIVDTVGLKLVLDKEAVTLLSLSVALSVKPEDGSNFQEIFFSISDPSNVQVRGDPRQRRSVRADSSIPQGSIRLPPSITQDLTPEQQLLASRVQFNFYQKSTVFQDRSLGQRKLNSGILGASVANLSISGLKDDVVIHLRNKEPIPDGFVTTCVFWDVTFNNGSGGWNPNGCSVQNSTDNMTICGCNHLTSFAILLDLSRETVTSALQATILTFITYIGCGISAIFLSITLLTYLAFGKLRKDIPSKILIQLCLALLLLNFVFLVDAWLALYPDAIGLCISTAWFLHYFLLVSFTWMGLEAVHMYLALVKVFNSHISHYMLRFSLVGWGVPMLVVIIVIAIDKDNYGIVSYGKFADGTTDDFCWLKNDIAFYVAVVAYFCAVFVFNLVMFVVVLVQLCRIKRQNPHNAQHRTTLQDVRSVLGITILLGLTWGFAFFAWGPVNLAFMYLFAIFNSLQGFFIFVFHCAVKENVRRQWRIYLCCGRMRLAENSEWSRTATQKNVKQQSSVTQLTSLNSSTSSQSNNSSRASLVNDPPEQTNGIGSPFEDRTITAEEDPNMDVVLNEINREYRTRPEVP</sequence>
<evidence type="ECO:0000256" key="9">
    <source>
        <dbReference type="ARBA" id="ARBA00023136"/>
    </source>
</evidence>
<keyword evidence="6" id="KW-0732">Signal</keyword>
<dbReference type="InterPro" id="IPR017981">
    <property type="entry name" value="GPCR_2-like_7TM"/>
</dbReference>
<keyword evidence="5 18" id="KW-0812">Transmembrane</keyword>
<dbReference type="FunFam" id="1.20.1070.10:FF:000043">
    <property type="entry name" value="adhesion G-protein coupled receptor G2 isoform X1"/>
    <property type="match status" value="1"/>
</dbReference>
<proteinExistence type="inferred from homology"/>
<dbReference type="PROSITE" id="PS00650">
    <property type="entry name" value="G_PROTEIN_RECEP_F2_2"/>
    <property type="match status" value="1"/>
</dbReference>
<dbReference type="PANTHER" id="PTHR12011">
    <property type="entry name" value="ADHESION G-PROTEIN COUPLED RECEPTOR"/>
    <property type="match status" value="1"/>
</dbReference>
<feature type="domain" description="GAIN-B" evidence="19">
    <location>
        <begin position="842"/>
        <end position="1005"/>
    </location>
</feature>
<dbReference type="GO" id="GO:0016324">
    <property type="term" value="C:apical plasma membrane"/>
    <property type="evidence" value="ECO:0007669"/>
    <property type="project" value="UniProtKB-SubCell"/>
</dbReference>
<comment type="subcellular location">
    <subcellularLocation>
        <location evidence="1">Apical cell membrane</location>
        <topology evidence="1">Multi-pass membrane protein</topology>
    </subcellularLocation>
</comment>
<feature type="transmembrane region" description="Helical" evidence="18">
    <location>
        <begin position="1222"/>
        <end position="1241"/>
    </location>
</feature>
<evidence type="ECO:0000313" key="22">
    <source>
        <dbReference type="Proteomes" id="UP000694558"/>
    </source>
</evidence>
<feature type="transmembrane region" description="Helical" evidence="18">
    <location>
        <begin position="1017"/>
        <end position="1040"/>
    </location>
</feature>
<evidence type="ECO:0000256" key="2">
    <source>
        <dbReference type="ARBA" id="ARBA00007343"/>
    </source>
</evidence>
<evidence type="ECO:0000256" key="6">
    <source>
        <dbReference type="ARBA" id="ARBA00022729"/>
    </source>
</evidence>
<dbReference type="InterPro" id="IPR058857">
    <property type="entry name" value="GAIN_ADGRG2/6"/>
</dbReference>
<keyword evidence="8" id="KW-0297">G-protein coupled receptor</keyword>
<dbReference type="InterPro" id="IPR000832">
    <property type="entry name" value="GPCR_2_secretin-like"/>
</dbReference>
<comment type="subunit">
    <text evidence="16">Heterodimer of 2 chains generated by proteolytic processing; the large extracellular N-terminal fragment and the membrane-bound C-terminal fragment predominantly remain associated and non-covalently linked. Interacts with CFTR.</text>
</comment>
<dbReference type="GO" id="GO:0007166">
    <property type="term" value="P:cell surface receptor signaling pathway"/>
    <property type="evidence" value="ECO:0007669"/>
    <property type="project" value="InterPro"/>
</dbReference>
<organism evidence="21 22">
    <name type="scientific">Scophthalmus maximus</name>
    <name type="common">Turbot</name>
    <name type="synonym">Psetta maxima</name>
    <dbReference type="NCBI Taxonomy" id="52904"/>
    <lineage>
        <taxon>Eukaryota</taxon>
        <taxon>Metazoa</taxon>
        <taxon>Chordata</taxon>
        <taxon>Craniata</taxon>
        <taxon>Vertebrata</taxon>
        <taxon>Euteleostomi</taxon>
        <taxon>Actinopterygii</taxon>
        <taxon>Neopterygii</taxon>
        <taxon>Teleostei</taxon>
        <taxon>Neoteleostei</taxon>
        <taxon>Acanthomorphata</taxon>
        <taxon>Carangaria</taxon>
        <taxon>Pleuronectiformes</taxon>
        <taxon>Pleuronectoidei</taxon>
        <taxon>Scophthalmidae</taxon>
        <taxon>Scophthalmus</taxon>
    </lineage>
</organism>
<evidence type="ECO:0000259" key="19">
    <source>
        <dbReference type="PROSITE" id="PS50221"/>
    </source>
</evidence>
<dbReference type="SUPFAM" id="SSF81321">
    <property type="entry name" value="Family A G protein-coupled receptor-like"/>
    <property type="match status" value="1"/>
</dbReference>
<dbReference type="Pfam" id="PF26574">
    <property type="entry name" value="GAIN_ADGRG2"/>
    <property type="match status" value="1"/>
</dbReference>
<feature type="compositionally biased region" description="Polar residues" evidence="17">
    <location>
        <begin position="116"/>
        <end position="129"/>
    </location>
</feature>
<dbReference type="FunFam" id="2.60.220.50:FF:000003">
    <property type="entry name" value="adhesion G-protein coupled receptor G2 isoform X2"/>
    <property type="match status" value="1"/>
</dbReference>
<dbReference type="InterPro" id="IPR046338">
    <property type="entry name" value="GAIN_dom_sf"/>
</dbReference>
<dbReference type="Pfam" id="PF00002">
    <property type="entry name" value="7tm_2"/>
    <property type="match status" value="1"/>
</dbReference>
<feature type="region of interest" description="Disordered" evidence="17">
    <location>
        <begin position="305"/>
        <end position="371"/>
    </location>
</feature>
<dbReference type="InterPro" id="IPR000203">
    <property type="entry name" value="GPS"/>
</dbReference>
<evidence type="ECO:0000313" key="21">
    <source>
        <dbReference type="Ensembl" id="ENSSMAP00000019744.2"/>
    </source>
</evidence>
<dbReference type="Ensembl" id="ENSSMAT00000019987.2">
    <property type="protein sequence ID" value="ENSSMAP00000019744.2"/>
    <property type="gene ID" value="ENSSMAG00000012121.2"/>
</dbReference>
<gene>
    <name evidence="21" type="primary">LOC118301096</name>
</gene>
<name>A0A8D3AKQ4_SCOMX</name>
<evidence type="ECO:0000256" key="8">
    <source>
        <dbReference type="ARBA" id="ARBA00023040"/>
    </source>
</evidence>
<evidence type="ECO:0000256" key="3">
    <source>
        <dbReference type="ARBA" id="ARBA00022475"/>
    </source>
</evidence>
<keyword evidence="10" id="KW-1015">Disulfide bond</keyword>
<evidence type="ECO:0000259" key="20">
    <source>
        <dbReference type="PROSITE" id="PS50261"/>
    </source>
</evidence>
<evidence type="ECO:0000256" key="14">
    <source>
        <dbReference type="ARBA" id="ARBA00069918"/>
    </source>
</evidence>
<keyword evidence="7 18" id="KW-1133">Transmembrane helix</keyword>
<evidence type="ECO:0000256" key="4">
    <source>
        <dbReference type="ARBA" id="ARBA00022553"/>
    </source>
</evidence>
<feature type="transmembrane region" description="Helical" evidence="18">
    <location>
        <begin position="1052"/>
        <end position="1072"/>
    </location>
</feature>
<keyword evidence="13" id="KW-0807">Transducer</keyword>
<feature type="transmembrane region" description="Helical" evidence="18">
    <location>
        <begin position="1247"/>
        <end position="1270"/>
    </location>
</feature>
<feature type="domain" description="G-protein coupled receptors family 2 profile 2" evidence="20">
    <location>
        <begin position="1015"/>
        <end position="1271"/>
    </location>
</feature>
<dbReference type="Pfam" id="PF01825">
    <property type="entry name" value="GPS"/>
    <property type="match status" value="1"/>
</dbReference>
<keyword evidence="11" id="KW-0675">Receptor</keyword>
<feature type="compositionally biased region" description="Low complexity" evidence="17">
    <location>
        <begin position="1307"/>
        <end position="1332"/>
    </location>
</feature>